<dbReference type="OrthoDB" id="6133115at2759"/>
<dbReference type="PROSITE" id="PS51059">
    <property type="entry name" value="PARP_CATALYTIC"/>
    <property type="match status" value="1"/>
</dbReference>
<name>A0A6G1BJ40_9ORYZ</name>
<evidence type="ECO:0000313" key="3">
    <source>
        <dbReference type="Proteomes" id="UP000479710"/>
    </source>
</evidence>
<dbReference type="InterPro" id="IPR044964">
    <property type="entry name" value="RCD1/SRO1-5"/>
</dbReference>
<dbReference type="PANTHER" id="PTHR32263">
    <property type="entry name" value="INACTIVE POLY [ADP-RIBOSE] POLYMERASE SRO4-RELATED"/>
    <property type="match status" value="1"/>
</dbReference>
<protein>
    <recommendedName>
        <fullName evidence="1">PARP catalytic domain-containing protein</fullName>
    </recommendedName>
</protein>
<dbReference type="AlphaFoldDB" id="A0A6G1BJ40"/>
<evidence type="ECO:0000259" key="1">
    <source>
        <dbReference type="PROSITE" id="PS51059"/>
    </source>
</evidence>
<accession>A0A6G1BJ40</accession>
<feature type="domain" description="PARP catalytic" evidence="1">
    <location>
        <begin position="1"/>
        <end position="66"/>
    </location>
</feature>
<dbReference type="EMBL" id="SPHZ02000012">
    <property type="protein sequence ID" value="KAF0887717.1"/>
    <property type="molecule type" value="Genomic_DNA"/>
</dbReference>
<proteinExistence type="predicted"/>
<dbReference type="InterPro" id="IPR012317">
    <property type="entry name" value="Poly(ADP-ribose)pol_cat_dom"/>
</dbReference>
<dbReference type="Proteomes" id="UP000479710">
    <property type="component" value="Unassembled WGS sequence"/>
</dbReference>
<dbReference type="PANTHER" id="PTHR32263:SF19">
    <property type="entry name" value="OS03G0230300 PROTEIN"/>
    <property type="match status" value="1"/>
</dbReference>
<dbReference type="Gene3D" id="3.90.228.10">
    <property type="match status" value="1"/>
</dbReference>
<dbReference type="GO" id="GO:0003950">
    <property type="term" value="F:NAD+ poly-ADP-ribosyltransferase activity"/>
    <property type="evidence" value="ECO:0007669"/>
    <property type="project" value="InterPro"/>
</dbReference>
<organism evidence="2 3">
    <name type="scientific">Oryza meyeriana var. granulata</name>
    <dbReference type="NCBI Taxonomy" id="110450"/>
    <lineage>
        <taxon>Eukaryota</taxon>
        <taxon>Viridiplantae</taxon>
        <taxon>Streptophyta</taxon>
        <taxon>Embryophyta</taxon>
        <taxon>Tracheophyta</taxon>
        <taxon>Spermatophyta</taxon>
        <taxon>Magnoliopsida</taxon>
        <taxon>Liliopsida</taxon>
        <taxon>Poales</taxon>
        <taxon>Poaceae</taxon>
        <taxon>BOP clade</taxon>
        <taxon>Oryzoideae</taxon>
        <taxon>Oryzeae</taxon>
        <taxon>Oryzinae</taxon>
        <taxon>Oryza</taxon>
        <taxon>Oryza meyeriana</taxon>
    </lineage>
</organism>
<comment type="caution">
    <text evidence="2">The sequence shown here is derived from an EMBL/GenBank/DDBJ whole genome shotgun (WGS) entry which is preliminary data.</text>
</comment>
<keyword evidence="3" id="KW-1185">Reference proteome</keyword>
<gene>
    <name evidence="2" type="ORF">E2562_002406</name>
</gene>
<sequence length="66" mass="7443">MLTKPDKNGEAHLVLCRVLMGCPEAVPAGCSQFHPSSDDYDSAVDNMKNSRWYVDICSRWKVRLLS</sequence>
<reference evidence="2 3" key="1">
    <citation type="submission" date="2019-11" db="EMBL/GenBank/DDBJ databases">
        <title>Whole genome sequence of Oryza granulata.</title>
        <authorList>
            <person name="Li W."/>
        </authorList>
    </citation>
    <scope>NUCLEOTIDE SEQUENCE [LARGE SCALE GENOMIC DNA]</scope>
    <source>
        <strain evidence="3">cv. Menghai</strain>
        <tissue evidence="2">Leaf</tissue>
    </source>
</reference>
<evidence type="ECO:0000313" key="2">
    <source>
        <dbReference type="EMBL" id="KAF0887717.1"/>
    </source>
</evidence>